<dbReference type="EMBL" id="MCFH01000014">
    <property type="protein sequence ID" value="ORX53002.1"/>
    <property type="molecule type" value="Genomic_DNA"/>
</dbReference>
<proteinExistence type="predicted"/>
<keyword evidence="2" id="KW-1185">Reference proteome</keyword>
<name>A0A1Y1VER5_9FUNG</name>
<gene>
    <name evidence="1" type="ORF">BCR36DRAFT_369259</name>
</gene>
<sequence>MGFEFNKLYEFVKSKDLVKFIFNEELNNVIKLRIRYNIHLNIDELKENEIIDLNKASYNEENEWIEILNKLNEIDFSVLSKTFFILCQYLIAIDTKDINCIKLLKYKIFRRNCRTK</sequence>
<accession>A0A1Y1VER5</accession>
<evidence type="ECO:0000313" key="1">
    <source>
        <dbReference type="EMBL" id="ORX53002.1"/>
    </source>
</evidence>
<dbReference type="Proteomes" id="UP000193719">
    <property type="component" value="Unassembled WGS sequence"/>
</dbReference>
<organism evidence="1 2">
    <name type="scientific">Piromyces finnis</name>
    <dbReference type="NCBI Taxonomy" id="1754191"/>
    <lineage>
        <taxon>Eukaryota</taxon>
        <taxon>Fungi</taxon>
        <taxon>Fungi incertae sedis</taxon>
        <taxon>Chytridiomycota</taxon>
        <taxon>Chytridiomycota incertae sedis</taxon>
        <taxon>Neocallimastigomycetes</taxon>
        <taxon>Neocallimastigales</taxon>
        <taxon>Neocallimastigaceae</taxon>
        <taxon>Piromyces</taxon>
    </lineage>
</organism>
<comment type="caution">
    <text evidence="1">The sequence shown here is derived from an EMBL/GenBank/DDBJ whole genome shotgun (WGS) entry which is preliminary data.</text>
</comment>
<protein>
    <submittedName>
        <fullName evidence="1">Uncharacterized protein</fullName>
    </submittedName>
</protein>
<dbReference type="OrthoDB" id="2118844at2759"/>
<evidence type="ECO:0000313" key="2">
    <source>
        <dbReference type="Proteomes" id="UP000193719"/>
    </source>
</evidence>
<dbReference type="AlphaFoldDB" id="A0A1Y1VER5"/>
<reference evidence="1 2" key="2">
    <citation type="submission" date="2016-08" db="EMBL/GenBank/DDBJ databases">
        <title>Pervasive Adenine N6-methylation of Active Genes in Fungi.</title>
        <authorList>
            <consortium name="DOE Joint Genome Institute"/>
            <person name="Mondo S.J."/>
            <person name="Dannebaum R.O."/>
            <person name="Kuo R.C."/>
            <person name="Labutti K."/>
            <person name="Haridas S."/>
            <person name="Kuo A."/>
            <person name="Salamov A."/>
            <person name="Ahrendt S.R."/>
            <person name="Lipzen A."/>
            <person name="Sullivan W."/>
            <person name="Andreopoulos W.B."/>
            <person name="Clum A."/>
            <person name="Lindquist E."/>
            <person name="Daum C."/>
            <person name="Ramamoorthy G.K."/>
            <person name="Gryganskyi A."/>
            <person name="Culley D."/>
            <person name="Magnuson J.K."/>
            <person name="James T.Y."/>
            <person name="O'Malley M.A."/>
            <person name="Stajich J.E."/>
            <person name="Spatafora J.W."/>
            <person name="Visel A."/>
            <person name="Grigoriev I.V."/>
        </authorList>
    </citation>
    <scope>NUCLEOTIDE SEQUENCE [LARGE SCALE GENOMIC DNA]</scope>
    <source>
        <strain evidence="2">finn</strain>
    </source>
</reference>
<reference evidence="1 2" key="1">
    <citation type="submission" date="2016-08" db="EMBL/GenBank/DDBJ databases">
        <title>Genomes of anaerobic fungi encode conserved fungal cellulosomes for biomass hydrolysis.</title>
        <authorList>
            <consortium name="DOE Joint Genome Institute"/>
            <person name="Haitjema C.H."/>
            <person name="Gilmore S.P."/>
            <person name="Henske J.K."/>
            <person name="Solomon K.V."/>
            <person name="De Groot R."/>
            <person name="Kuo A."/>
            <person name="Mondo S.J."/>
            <person name="Salamov A.A."/>
            <person name="Labutti K."/>
            <person name="Zhao Z."/>
            <person name="Chiniquy J."/>
            <person name="Barry K."/>
            <person name="Brewer H.M."/>
            <person name="Purvine S.O."/>
            <person name="Wright A.T."/>
            <person name="Boxma B."/>
            <person name="Van Alen T."/>
            <person name="Hackstein J.H."/>
            <person name="Baker S.E."/>
            <person name="Grigoriev I.V."/>
            <person name="O'Malley M.A."/>
        </authorList>
    </citation>
    <scope>NUCLEOTIDE SEQUENCE [LARGE SCALE GENOMIC DNA]</scope>
    <source>
        <strain evidence="2">finn</strain>
    </source>
</reference>